<dbReference type="Gene3D" id="3.40.710.10">
    <property type="entry name" value="DD-peptidase/beta-lactamase superfamily"/>
    <property type="match status" value="1"/>
</dbReference>
<organism evidence="2 3">
    <name type="scientific">Serinicoccus chungangensis</name>
    <dbReference type="NCBI Taxonomy" id="767452"/>
    <lineage>
        <taxon>Bacteria</taxon>
        <taxon>Bacillati</taxon>
        <taxon>Actinomycetota</taxon>
        <taxon>Actinomycetes</taxon>
        <taxon>Micrococcales</taxon>
        <taxon>Ornithinimicrobiaceae</taxon>
        <taxon>Serinicoccus</taxon>
    </lineage>
</organism>
<dbReference type="InterPro" id="IPR050491">
    <property type="entry name" value="AmpC-like"/>
</dbReference>
<dbReference type="OrthoDB" id="9809635at2"/>
<dbReference type="InterPro" id="IPR012338">
    <property type="entry name" value="Beta-lactam/transpept-like"/>
</dbReference>
<evidence type="ECO:0000259" key="1">
    <source>
        <dbReference type="Pfam" id="PF00144"/>
    </source>
</evidence>
<dbReference type="EMBL" id="LQBL01000032">
    <property type="protein sequence ID" value="KUG51636.1"/>
    <property type="molecule type" value="Genomic_DNA"/>
</dbReference>
<feature type="domain" description="Beta-lactamase-related" evidence="1">
    <location>
        <begin position="8"/>
        <end position="329"/>
    </location>
</feature>
<dbReference type="STRING" id="767452.AVL62_10030"/>
<evidence type="ECO:0000313" key="2">
    <source>
        <dbReference type="EMBL" id="KUG51636.1"/>
    </source>
</evidence>
<evidence type="ECO:0000313" key="3">
    <source>
        <dbReference type="Proteomes" id="UP000054837"/>
    </source>
</evidence>
<proteinExistence type="predicted"/>
<dbReference type="Pfam" id="PF00144">
    <property type="entry name" value="Beta-lactamase"/>
    <property type="match status" value="1"/>
</dbReference>
<dbReference type="PANTHER" id="PTHR46825">
    <property type="entry name" value="D-ALANYL-D-ALANINE-CARBOXYPEPTIDASE/ENDOPEPTIDASE AMPH"/>
    <property type="match status" value="1"/>
</dbReference>
<dbReference type="Proteomes" id="UP000054837">
    <property type="component" value="Unassembled WGS sequence"/>
</dbReference>
<gene>
    <name evidence="2" type="ORF">AVL62_10030</name>
</gene>
<reference evidence="2 3" key="1">
    <citation type="submission" date="2015-12" db="EMBL/GenBank/DDBJ databases">
        <title>Serinicoccus chungangenesis strain CD08_5 genome sequencing and assembly.</title>
        <authorList>
            <person name="Chander A.M."/>
            <person name="Kaur G."/>
            <person name="Nair G.R."/>
            <person name="Dhawan D.K."/>
            <person name="Kochhar R.K."/>
            <person name="Mayilraj S."/>
            <person name="Bhadada S.K."/>
        </authorList>
    </citation>
    <scope>NUCLEOTIDE SEQUENCE [LARGE SCALE GENOMIC DNA]</scope>
    <source>
        <strain evidence="2 3">CD08_5</strain>
    </source>
</reference>
<sequence length="459" mass="49086">MSTQDRLQEIVSDEAERAGVPGVAVGMVLDDEDHYAYHGVTSVEHPLPVDEGTLFQFGSTGKTFTASAVMRLVDRGEVDLDAPVRRYLPDFAVTDEEASARATVLNLLNHTAGWSGDRMGDVRDRGDDALARFVAGLADAQQEFPVGAGMSYNNASLSVAGRIIEVVTGRTYEQAMAELIFGPLGLEHSLFLPEDVMTHRFAVGHVPAGETMAVARPWSMPRGSAPAGGITANAGDLVRWIRFHLGDGTAPDGTRVLEEASLRAMQEPTVTVKGSALGDHIGISWMLEDLDGARVVAHGGSTIGQESAFTMVPERGFGITSTTNASGPGTVFNNAVVRRVREEFLGLRQRTPDPVDRDPAELEAYLGSYDTVALTIEVSLQDRALSVMMEPKQAFLDSLGATREEFVEPPISLGMVREDEFVTTSGSSTGMKGTFVREADGTVSGVHLGGRLARRVPVG</sequence>
<comment type="caution">
    <text evidence="2">The sequence shown here is derived from an EMBL/GenBank/DDBJ whole genome shotgun (WGS) entry which is preliminary data.</text>
</comment>
<dbReference type="AlphaFoldDB" id="A0A0W8I275"/>
<accession>A0A0W8I275</accession>
<keyword evidence="3" id="KW-1185">Reference proteome</keyword>
<dbReference type="PANTHER" id="PTHR46825:SF15">
    <property type="entry name" value="BETA-LACTAMASE-RELATED DOMAIN-CONTAINING PROTEIN"/>
    <property type="match status" value="1"/>
</dbReference>
<dbReference type="InterPro" id="IPR001466">
    <property type="entry name" value="Beta-lactam-related"/>
</dbReference>
<name>A0A0W8I275_9MICO</name>
<protein>
    <recommendedName>
        <fullName evidence="1">Beta-lactamase-related domain-containing protein</fullName>
    </recommendedName>
</protein>
<dbReference type="RefSeq" id="WP_058892533.1">
    <property type="nucleotide sequence ID" value="NZ_LQBL01000032.1"/>
</dbReference>
<dbReference type="SUPFAM" id="SSF56601">
    <property type="entry name" value="beta-lactamase/transpeptidase-like"/>
    <property type="match status" value="1"/>
</dbReference>